<keyword evidence="4" id="KW-1185">Reference proteome</keyword>
<feature type="domain" description="GST C-terminal" evidence="2">
    <location>
        <begin position="90"/>
        <end position="212"/>
    </location>
</feature>
<dbReference type="InterPro" id="IPR004045">
    <property type="entry name" value="Glutathione_S-Trfase_N"/>
</dbReference>
<dbReference type="SFLD" id="SFLDG00358">
    <property type="entry name" value="Main_(cytGST)"/>
    <property type="match status" value="1"/>
</dbReference>
<gene>
    <name evidence="3" type="ORF">LVJ94_00745</name>
</gene>
<dbReference type="InterPro" id="IPR010987">
    <property type="entry name" value="Glutathione-S-Trfase_C-like"/>
</dbReference>
<dbReference type="InterPro" id="IPR036249">
    <property type="entry name" value="Thioredoxin-like_sf"/>
</dbReference>
<dbReference type="PANTHER" id="PTHR44051">
    <property type="entry name" value="GLUTATHIONE S-TRANSFERASE-RELATED"/>
    <property type="match status" value="1"/>
</dbReference>
<accession>A0ABZ2L9C7</accession>
<evidence type="ECO:0000313" key="4">
    <source>
        <dbReference type="Proteomes" id="UP001374803"/>
    </source>
</evidence>
<dbReference type="PANTHER" id="PTHR44051:SF8">
    <property type="entry name" value="GLUTATHIONE S-TRANSFERASE GSTA"/>
    <property type="match status" value="1"/>
</dbReference>
<dbReference type="Pfam" id="PF13409">
    <property type="entry name" value="GST_N_2"/>
    <property type="match status" value="1"/>
</dbReference>
<reference evidence="3" key="1">
    <citation type="submission" date="2021-12" db="EMBL/GenBank/DDBJ databases">
        <title>Discovery of the Pendulisporaceae a myxobacterial family with distinct sporulation behavior and unique specialized metabolism.</title>
        <authorList>
            <person name="Garcia R."/>
            <person name="Popoff A."/>
            <person name="Bader C.D."/>
            <person name="Loehr J."/>
            <person name="Walesch S."/>
            <person name="Walt C."/>
            <person name="Boldt J."/>
            <person name="Bunk B."/>
            <person name="Haeckl F.J.F.P.J."/>
            <person name="Gunesch A.P."/>
            <person name="Birkelbach J."/>
            <person name="Nuebel U."/>
            <person name="Pietschmann T."/>
            <person name="Bach T."/>
            <person name="Mueller R."/>
        </authorList>
    </citation>
    <scope>NUCLEOTIDE SEQUENCE</scope>
    <source>
        <strain evidence="3">MSr11367</strain>
    </source>
</reference>
<dbReference type="PROSITE" id="PS50405">
    <property type="entry name" value="GST_CTER"/>
    <property type="match status" value="1"/>
</dbReference>
<proteinExistence type="predicted"/>
<evidence type="ECO:0000259" key="2">
    <source>
        <dbReference type="PROSITE" id="PS50405"/>
    </source>
</evidence>
<dbReference type="Pfam" id="PF00043">
    <property type="entry name" value="GST_C"/>
    <property type="match status" value="1"/>
</dbReference>
<dbReference type="PROSITE" id="PS50404">
    <property type="entry name" value="GST_NTER"/>
    <property type="match status" value="1"/>
</dbReference>
<organism evidence="3 4">
    <name type="scientific">Pendulispora rubella</name>
    <dbReference type="NCBI Taxonomy" id="2741070"/>
    <lineage>
        <taxon>Bacteria</taxon>
        <taxon>Pseudomonadati</taxon>
        <taxon>Myxococcota</taxon>
        <taxon>Myxococcia</taxon>
        <taxon>Myxococcales</taxon>
        <taxon>Sorangiineae</taxon>
        <taxon>Pendulisporaceae</taxon>
        <taxon>Pendulispora</taxon>
    </lineage>
</organism>
<evidence type="ECO:0000259" key="1">
    <source>
        <dbReference type="PROSITE" id="PS50404"/>
    </source>
</evidence>
<dbReference type="InterPro" id="IPR040079">
    <property type="entry name" value="Glutathione_S-Trfase"/>
</dbReference>
<dbReference type="Gene3D" id="1.20.1050.10">
    <property type="match status" value="1"/>
</dbReference>
<dbReference type="RefSeq" id="WP_394835438.1">
    <property type="nucleotide sequence ID" value="NZ_CP089929.1"/>
</dbReference>
<protein>
    <submittedName>
        <fullName evidence="3">Glutathione S-transferase family protein</fullName>
    </submittedName>
</protein>
<name>A0ABZ2L9C7_9BACT</name>
<feature type="domain" description="GST N-terminal" evidence="1">
    <location>
        <begin position="3"/>
        <end position="86"/>
    </location>
</feature>
<evidence type="ECO:0000313" key="3">
    <source>
        <dbReference type="EMBL" id="WXB05790.1"/>
    </source>
</evidence>
<dbReference type="SUPFAM" id="SSF47616">
    <property type="entry name" value="GST C-terminal domain-like"/>
    <property type="match status" value="1"/>
</dbReference>
<dbReference type="Gene3D" id="3.40.30.10">
    <property type="entry name" value="Glutaredoxin"/>
    <property type="match status" value="1"/>
</dbReference>
<dbReference type="Proteomes" id="UP001374803">
    <property type="component" value="Chromosome"/>
</dbReference>
<dbReference type="InterPro" id="IPR004046">
    <property type="entry name" value="GST_C"/>
</dbReference>
<dbReference type="SFLD" id="SFLDS00019">
    <property type="entry name" value="Glutathione_Transferase_(cytos"/>
    <property type="match status" value="1"/>
</dbReference>
<dbReference type="SUPFAM" id="SSF52833">
    <property type="entry name" value="Thioredoxin-like"/>
    <property type="match status" value="1"/>
</dbReference>
<dbReference type="EMBL" id="CP089983">
    <property type="protein sequence ID" value="WXB05790.1"/>
    <property type="molecule type" value="Genomic_DNA"/>
</dbReference>
<sequence>MERLLYVGTKNASSWSLRAWLALREQRIPFEERLIDIRRPQRADELARVAKFSPPGAVPVLVEGDVVIFDSLAIMEYASDIGERPLLPPDARLRARARALMAWMHAGLSDLCAPLSFESTFCPTRPPMTAAVRREGDRIVTLWSDELTRHGGPYLVGDLSLADLAFVPTVRRLQAHGIDFETKPHVSAWAERLMHRPTVLEWMRAAEALPPVMLEA</sequence>
<dbReference type="InterPro" id="IPR036282">
    <property type="entry name" value="Glutathione-S-Trfase_C_sf"/>
</dbReference>